<dbReference type="GO" id="GO:0022857">
    <property type="term" value="F:transmembrane transporter activity"/>
    <property type="evidence" value="ECO:0007669"/>
    <property type="project" value="InterPro"/>
</dbReference>
<dbReference type="GO" id="GO:0016020">
    <property type="term" value="C:membrane"/>
    <property type="evidence" value="ECO:0007669"/>
    <property type="project" value="UniProtKB-SubCell"/>
</dbReference>
<dbReference type="InterPro" id="IPR011701">
    <property type="entry name" value="MFS"/>
</dbReference>
<dbReference type="FunFam" id="1.20.1250.20:FF:000106">
    <property type="entry name" value="MFS transporter, putative"/>
    <property type="match status" value="1"/>
</dbReference>
<evidence type="ECO:0000256" key="5">
    <source>
        <dbReference type="ARBA" id="ARBA00023136"/>
    </source>
</evidence>
<dbReference type="Pfam" id="PF07690">
    <property type="entry name" value="MFS_1"/>
    <property type="match status" value="1"/>
</dbReference>
<name>A0A9P5SLB0_9FUNG</name>
<comment type="caution">
    <text evidence="8">The sequence shown here is derived from an EMBL/GenBank/DDBJ whole genome shotgun (WGS) entry which is preliminary data.</text>
</comment>
<proteinExistence type="predicted"/>
<dbReference type="InterPro" id="IPR020846">
    <property type="entry name" value="MFS_dom"/>
</dbReference>
<feature type="transmembrane region" description="Helical" evidence="6">
    <location>
        <begin position="462"/>
        <end position="482"/>
    </location>
</feature>
<dbReference type="SUPFAM" id="SSF103473">
    <property type="entry name" value="MFS general substrate transporter"/>
    <property type="match status" value="1"/>
</dbReference>
<feature type="domain" description="Major facilitator superfamily (MFS) profile" evidence="7">
    <location>
        <begin position="68"/>
        <end position="489"/>
    </location>
</feature>
<feature type="transmembrane region" description="Helical" evidence="6">
    <location>
        <begin position="374"/>
        <end position="394"/>
    </location>
</feature>
<keyword evidence="5 6" id="KW-0472">Membrane</keyword>
<dbReference type="AlphaFoldDB" id="A0A9P5SLB0"/>
<organism evidence="8 9">
    <name type="scientific">Podila minutissima</name>
    <dbReference type="NCBI Taxonomy" id="64525"/>
    <lineage>
        <taxon>Eukaryota</taxon>
        <taxon>Fungi</taxon>
        <taxon>Fungi incertae sedis</taxon>
        <taxon>Mucoromycota</taxon>
        <taxon>Mortierellomycotina</taxon>
        <taxon>Mortierellomycetes</taxon>
        <taxon>Mortierellales</taxon>
        <taxon>Mortierellaceae</taxon>
        <taxon>Podila</taxon>
    </lineage>
</organism>
<dbReference type="InterPro" id="IPR036259">
    <property type="entry name" value="MFS_trans_sf"/>
</dbReference>
<evidence type="ECO:0000256" key="3">
    <source>
        <dbReference type="ARBA" id="ARBA00022692"/>
    </source>
</evidence>
<keyword evidence="3 6" id="KW-0812">Transmembrane</keyword>
<evidence type="ECO:0000313" key="8">
    <source>
        <dbReference type="EMBL" id="KAF9332068.1"/>
    </source>
</evidence>
<evidence type="ECO:0000313" key="9">
    <source>
        <dbReference type="Proteomes" id="UP000696485"/>
    </source>
</evidence>
<accession>A0A9P5SLB0</accession>
<dbReference type="PROSITE" id="PS50850">
    <property type="entry name" value="MFS"/>
    <property type="match status" value="1"/>
</dbReference>
<sequence>MADKQEVFEKPGDPEKAGKAHSIVSTLSTDSADQKLRILGEKNPYYVHDLTWTEEEEKRIVRIFDFKVLSWIFVMFFFLQLDRGNMSNALTDNLMADLHIDLNAITLGTTVFIIFFCFFEIPSNMIIRRVGPHRWIPFLMFFWGLATAAQMFLKDRASFFICRALVGMFEAGYIPGIAIYLTTYYKRDEMALRLSVFWSSLAVANSTAGVLAYFILQLRGKGGLTGWKWLFLIEGLATAAVGILSFFILPEGPTATKGYLRFDGFLTERQELIAITRLVRDDPSKADPLKKVVPRVNVWRAVTSTKLWPNLLIGFFGLLPSTPVGGFAPLILKMLGFDGLKANLMTIPGYLMGLLVMSTVSFSSDRHNERAFHGAFATFYYACCVASLALLPIGASKYSLYVALIFTMGGSTCWHPLNAAWIASNTAGTGKRTIALAMYIMSVNLTAIAGSNLFRANAAPRFITGMWILFGSLAITISLFIFQRYHFRYLNAKRANITKDWTDQDWRKYNATTTDHGDDRLDFVYTY</sequence>
<feature type="transmembrane region" description="Helical" evidence="6">
    <location>
        <begin position="158"/>
        <end position="182"/>
    </location>
</feature>
<dbReference type="PANTHER" id="PTHR43791">
    <property type="entry name" value="PERMEASE-RELATED"/>
    <property type="match status" value="1"/>
</dbReference>
<dbReference type="PANTHER" id="PTHR43791:SF86">
    <property type="entry name" value="MAJOR FACILITATOR SUPERFAMILY (MFS) PROFILE DOMAIN-CONTAINING PROTEIN"/>
    <property type="match status" value="1"/>
</dbReference>
<keyword evidence="4 6" id="KW-1133">Transmembrane helix</keyword>
<evidence type="ECO:0000259" key="7">
    <source>
        <dbReference type="PROSITE" id="PS50850"/>
    </source>
</evidence>
<reference evidence="8" key="1">
    <citation type="journal article" date="2020" name="Fungal Divers.">
        <title>Resolving the Mortierellaceae phylogeny through synthesis of multi-gene phylogenetics and phylogenomics.</title>
        <authorList>
            <person name="Vandepol N."/>
            <person name="Liber J."/>
            <person name="Desiro A."/>
            <person name="Na H."/>
            <person name="Kennedy M."/>
            <person name="Barry K."/>
            <person name="Grigoriev I.V."/>
            <person name="Miller A.N."/>
            <person name="O'Donnell K."/>
            <person name="Stajich J.E."/>
            <person name="Bonito G."/>
        </authorList>
    </citation>
    <scope>NUCLEOTIDE SEQUENCE</scope>
    <source>
        <strain evidence="8">NVP1</strain>
    </source>
</reference>
<feature type="transmembrane region" description="Helical" evidence="6">
    <location>
        <begin position="64"/>
        <end position="82"/>
    </location>
</feature>
<protein>
    <recommendedName>
        <fullName evidence="7">Major facilitator superfamily (MFS) profile domain-containing protein</fullName>
    </recommendedName>
</protein>
<evidence type="ECO:0000256" key="2">
    <source>
        <dbReference type="ARBA" id="ARBA00022448"/>
    </source>
</evidence>
<evidence type="ECO:0000256" key="4">
    <source>
        <dbReference type="ARBA" id="ARBA00022989"/>
    </source>
</evidence>
<feature type="transmembrane region" description="Helical" evidence="6">
    <location>
        <begin position="227"/>
        <end position="249"/>
    </location>
</feature>
<feature type="transmembrane region" description="Helical" evidence="6">
    <location>
        <begin position="400"/>
        <end position="422"/>
    </location>
</feature>
<keyword evidence="2" id="KW-0813">Transport</keyword>
<dbReference type="EMBL" id="JAAAUY010000284">
    <property type="protein sequence ID" value="KAF9332068.1"/>
    <property type="molecule type" value="Genomic_DNA"/>
</dbReference>
<dbReference type="Gene3D" id="1.20.1250.20">
    <property type="entry name" value="MFS general substrate transporter like domains"/>
    <property type="match status" value="1"/>
</dbReference>
<gene>
    <name evidence="8" type="ORF">BG006_005072</name>
</gene>
<feature type="transmembrane region" description="Helical" evidence="6">
    <location>
        <begin position="102"/>
        <end position="123"/>
    </location>
</feature>
<feature type="transmembrane region" description="Helical" evidence="6">
    <location>
        <begin position="434"/>
        <end position="456"/>
    </location>
</feature>
<keyword evidence="9" id="KW-1185">Reference proteome</keyword>
<feature type="transmembrane region" description="Helical" evidence="6">
    <location>
        <begin position="135"/>
        <end position="152"/>
    </location>
</feature>
<evidence type="ECO:0000256" key="1">
    <source>
        <dbReference type="ARBA" id="ARBA00004141"/>
    </source>
</evidence>
<feature type="transmembrane region" description="Helical" evidence="6">
    <location>
        <begin position="194"/>
        <end position="215"/>
    </location>
</feature>
<dbReference type="Proteomes" id="UP000696485">
    <property type="component" value="Unassembled WGS sequence"/>
</dbReference>
<feature type="transmembrane region" description="Helical" evidence="6">
    <location>
        <begin position="344"/>
        <end position="362"/>
    </location>
</feature>
<comment type="subcellular location">
    <subcellularLocation>
        <location evidence="1">Membrane</location>
        <topology evidence="1">Multi-pass membrane protein</topology>
    </subcellularLocation>
</comment>
<feature type="transmembrane region" description="Helical" evidence="6">
    <location>
        <begin position="310"/>
        <end position="332"/>
    </location>
</feature>
<evidence type="ECO:0000256" key="6">
    <source>
        <dbReference type="SAM" id="Phobius"/>
    </source>
</evidence>